<name>A0A1G9GXT0_9BACT</name>
<evidence type="ECO:0000256" key="1">
    <source>
        <dbReference type="ARBA" id="ARBA00004999"/>
    </source>
</evidence>
<evidence type="ECO:0000259" key="7">
    <source>
        <dbReference type="Pfam" id="PF13249"/>
    </source>
</evidence>
<evidence type="ECO:0000256" key="2">
    <source>
        <dbReference type="ARBA" id="ARBA00009755"/>
    </source>
</evidence>
<comment type="pathway">
    <text evidence="1">Secondary metabolite biosynthesis; hopanoid biosynthesis.</text>
</comment>
<evidence type="ECO:0000313" key="9">
    <source>
        <dbReference type="Proteomes" id="UP000199053"/>
    </source>
</evidence>
<protein>
    <submittedName>
        <fullName evidence="8">Squalene-hopene/tetraprenyl-beta-curcumene cyclase</fullName>
    </submittedName>
</protein>
<keyword evidence="9" id="KW-1185">Reference proteome</keyword>
<dbReference type="Pfam" id="PF13249">
    <property type="entry name" value="SQHop_cyclase_N"/>
    <property type="match status" value="1"/>
</dbReference>
<dbReference type="InterPro" id="IPR002365">
    <property type="entry name" value="Terpene_synthase_CS"/>
</dbReference>
<reference evidence="9" key="1">
    <citation type="submission" date="2016-10" db="EMBL/GenBank/DDBJ databases">
        <authorList>
            <person name="Varghese N."/>
            <person name="Submissions S."/>
        </authorList>
    </citation>
    <scope>NUCLEOTIDE SEQUENCE [LARGE SCALE GENOMIC DNA]</scope>
    <source>
        <strain evidence="9">DSM 16995</strain>
    </source>
</reference>
<dbReference type="GO" id="GO:0016104">
    <property type="term" value="P:triterpenoid biosynthetic process"/>
    <property type="evidence" value="ECO:0007669"/>
    <property type="project" value="InterPro"/>
</dbReference>
<evidence type="ECO:0000256" key="4">
    <source>
        <dbReference type="ARBA" id="ARBA00023235"/>
    </source>
</evidence>
<dbReference type="OrthoDB" id="9758578at2"/>
<dbReference type="NCBIfam" id="TIGR01787">
    <property type="entry name" value="squalene_cyclas"/>
    <property type="match status" value="1"/>
</dbReference>
<dbReference type="PANTHER" id="PTHR11764:SF20">
    <property type="entry name" value="LANOSTEROL SYNTHASE"/>
    <property type="match status" value="1"/>
</dbReference>
<dbReference type="PANTHER" id="PTHR11764">
    <property type="entry name" value="TERPENE CYCLASE/MUTASE FAMILY MEMBER"/>
    <property type="match status" value="1"/>
</dbReference>
<feature type="domain" description="Squalene cyclase N-terminal" evidence="7">
    <location>
        <begin position="34"/>
        <end position="321"/>
    </location>
</feature>
<dbReference type="InterPro" id="IPR018333">
    <property type="entry name" value="Squalene_cyclase"/>
</dbReference>
<evidence type="ECO:0000313" key="8">
    <source>
        <dbReference type="EMBL" id="SDL05395.1"/>
    </source>
</evidence>
<dbReference type="GO" id="GO:0016866">
    <property type="term" value="F:intramolecular transferase activity"/>
    <property type="evidence" value="ECO:0007669"/>
    <property type="project" value="InterPro"/>
</dbReference>
<accession>A0A1G9GXT0</accession>
<keyword evidence="3" id="KW-0677">Repeat</keyword>
<dbReference type="InterPro" id="IPR008930">
    <property type="entry name" value="Terpenoid_cyclase/PrenylTrfase"/>
</dbReference>
<dbReference type="SFLD" id="SFLDG01016">
    <property type="entry name" value="Prenyltransferase_Like_2"/>
    <property type="match status" value="1"/>
</dbReference>
<dbReference type="RefSeq" id="WP_092160528.1">
    <property type="nucleotide sequence ID" value="NZ_FNGA01000003.1"/>
</dbReference>
<organism evidence="8 9">
    <name type="scientific">Maridesulfovibrio ferrireducens</name>
    <dbReference type="NCBI Taxonomy" id="246191"/>
    <lineage>
        <taxon>Bacteria</taxon>
        <taxon>Pseudomonadati</taxon>
        <taxon>Thermodesulfobacteriota</taxon>
        <taxon>Desulfovibrionia</taxon>
        <taxon>Desulfovibrionales</taxon>
        <taxon>Desulfovibrionaceae</taxon>
        <taxon>Maridesulfovibrio</taxon>
    </lineage>
</organism>
<dbReference type="GO" id="GO:0005811">
    <property type="term" value="C:lipid droplet"/>
    <property type="evidence" value="ECO:0007669"/>
    <property type="project" value="InterPro"/>
</dbReference>
<feature type="region of interest" description="Disordered" evidence="5">
    <location>
        <begin position="1"/>
        <end position="21"/>
    </location>
</feature>
<dbReference type="CDD" id="cd02892">
    <property type="entry name" value="SQCY_1"/>
    <property type="match status" value="1"/>
</dbReference>
<dbReference type="EMBL" id="FNGA01000003">
    <property type="protein sequence ID" value="SDL05395.1"/>
    <property type="molecule type" value="Genomic_DNA"/>
</dbReference>
<dbReference type="UniPathway" id="UPA00337"/>
<dbReference type="AlphaFoldDB" id="A0A1G9GXT0"/>
<dbReference type="PROSITE" id="PS01074">
    <property type="entry name" value="TERPENE_SYNTHASES"/>
    <property type="match status" value="1"/>
</dbReference>
<gene>
    <name evidence="8" type="ORF">SAMN05660337_1917</name>
</gene>
<dbReference type="STRING" id="246191.SAMN05660337_1917"/>
<evidence type="ECO:0000256" key="5">
    <source>
        <dbReference type="SAM" id="MobiDB-lite"/>
    </source>
</evidence>
<sequence length="711" mass="80706">MNKNRKTPKNNVSKKSNRSRNQVVALLQPKEALKRVVSRFRSLQSPDGYWVFALEADVTIPSEYIMFQRFLNRKMDPKVAERLGNYIRSKQMPDGGWPLHDHDGPVNISASVKAYMALKVLGDDKEAEHMVRARQIILAKGGAETANVFTRICLATFGQLPWHCPPAMPIEIVLLPKWFFFHLTKVSYWSRSVIYPLLIIYAKKPVCNLRPEESVPELFCKPQEELIYIDRYRDKALRKNLFILLDRVMKRTIHLIPESIHNKALKYAENWTRDHMAGRGGIGAIFPAMANAVTAMSLLGYDESDPDYARGLQAVDDLMVDRFNVSEESPWEFTVVTGGRELSAAPELDISPNKGTAENLEQCMCQPCNSPIWDTCLTLSAIVEAGEDIDSKLVQSTIKWLFDQQIFFKGDWISKAPSLEGGGWAFQFENTFYPDLDDTAMVLMAMARAGVLEMEEHRENFIKSVNWLIGMQCTGGGYAAFDIDNDALYLNDIPFADHGALLDPPTSDLTARVLELLGVIGYDKSFRPIKEGIEFLKKEQEDDGSWFGRWGVNYIYGTWSVLCGLRQVGEDMNSSYVCKAVEWFENHQNKDGGWGETCLSYNDPRYAGMGESTPSQTSWALLGLMAAHKVNSKAVSKGIRYLLDTQKDDGSWDEKYFTGTGFPKVFYLRYHGYSQYFPMWALGVYERFSAGEDTQQILMRLSSPLDLGKKW</sequence>
<evidence type="ECO:0000259" key="6">
    <source>
        <dbReference type="Pfam" id="PF13243"/>
    </source>
</evidence>
<dbReference type="SUPFAM" id="SSF48239">
    <property type="entry name" value="Terpenoid cyclases/Protein prenyltransferases"/>
    <property type="match status" value="2"/>
</dbReference>
<keyword evidence="4" id="KW-0413">Isomerase</keyword>
<evidence type="ECO:0000256" key="3">
    <source>
        <dbReference type="ARBA" id="ARBA00022737"/>
    </source>
</evidence>
<proteinExistence type="inferred from homology"/>
<dbReference type="Pfam" id="PF13243">
    <property type="entry name" value="SQHop_cyclase_C"/>
    <property type="match status" value="1"/>
</dbReference>
<feature type="domain" description="Squalene cyclase C-terminal" evidence="6">
    <location>
        <begin position="370"/>
        <end position="686"/>
    </location>
</feature>
<dbReference type="Gene3D" id="1.50.10.20">
    <property type="match status" value="2"/>
</dbReference>
<dbReference type="InterPro" id="IPR032697">
    <property type="entry name" value="SQ_cyclase_N"/>
</dbReference>
<dbReference type="NCBIfam" id="TIGR01507">
    <property type="entry name" value="hopene_cyclase"/>
    <property type="match status" value="1"/>
</dbReference>
<comment type="similarity">
    <text evidence="2">Belongs to the terpene cyclase/mutase family.</text>
</comment>
<dbReference type="InterPro" id="IPR032696">
    <property type="entry name" value="SQ_cyclase_C"/>
</dbReference>
<dbReference type="Proteomes" id="UP000199053">
    <property type="component" value="Unassembled WGS sequence"/>
</dbReference>
<dbReference type="InterPro" id="IPR006400">
    <property type="entry name" value="Hopene-cyclase"/>
</dbReference>